<evidence type="ECO:0000256" key="6">
    <source>
        <dbReference type="SAM" id="Phobius"/>
    </source>
</evidence>
<dbReference type="PANTHER" id="PTHR43823">
    <property type="entry name" value="SPORULATION PROTEIN YKVU"/>
    <property type="match status" value="1"/>
</dbReference>
<dbReference type="EMBL" id="AAMOZF010000102">
    <property type="protein sequence ID" value="EDJ6305237.1"/>
    <property type="molecule type" value="Genomic_DNA"/>
</dbReference>
<keyword evidence="3 6" id="KW-0812">Transmembrane</keyword>
<sequence>AMGDAMQPALSYNYAKKDFSRIKAIVKVAFFAGGFLSLFSIVLILIFGENLITLFTKENNQEFKTFAYTALTLFAFNYFFAWFNVLSGSFLTAFNKASFSLVLSLAQNLFIPLFFLLLLSYFIGLNGVWLSPFFAEFCVLILAWIFLKRIFKDLSL</sequence>
<proteinExistence type="predicted"/>
<dbReference type="AlphaFoldDB" id="A0A640C7U5"/>
<name>A0A640C7U5_CAMJU</name>
<accession>A0A640C7U5</accession>
<dbReference type="Pfam" id="PF01554">
    <property type="entry name" value="MatE"/>
    <property type="match status" value="1"/>
</dbReference>
<evidence type="ECO:0000256" key="1">
    <source>
        <dbReference type="ARBA" id="ARBA00004651"/>
    </source>
</evidence>
<dbReference type="InterPro" id="IPR051327">
    <property type="entry name" value="MATE_MepA_subfamily"/>
</dbReference>
<dbReference type="InterPro" id="IPR002528">
    <property type="entry name" value="MATE_fam"/>
</dbReference>
<comment type="subcellular location">
    <subcellularLocation>
        <location evidence="1">Cell membrane</location>
        <topology evidence="1">Multi-pass membrane protein</topology>
    </subcellularLocation>
</comment>
<dbReference type="GO" id="GO:0042910">
    <property type="term" value="F:xenobiotic transmembrane transporter activity"/>
    <property type="evidence" value="ECO:0007669"/>
    <property type="project" value="InterPro"/>
</dbReference>
<feature type="transmembrane region" description="Helical" evidence="6">
    <location>
        <begin position="24"/>
        <end position="46"/>
    </location>
</feature>
<dbReference type="GO" id="GO:0005886">
    <property type="term" value="C:plasma membrane"/>
    <property type="evidence" value="ECO:0007669"/>
    <property type="project" value="UniProtKB-SubCell"/>
</dbReference>
<feature type="transmembrane region" description="Helical" evidence="6">
    <location>
        <begin position="98"/>
        <end position="123"/>
    </location>
</feature>
<feature type="transmembrane region" description="Helical" evidence="6">
    <location>
        <begin position="129"/>
        <end position="147"/>
    </location>
</feature>
<evidence type="ECO:0000256" key="2">
    <source>
        <dbReference type="ARBA" id="ARBA00022475"/>
    </source>
</evidence>
<evidence type="ECO:0000256" key="3">
    <source>
        <dbReference type="ARBA" id="ARBA00022692"/>
    </source>
</evidence>
<keyword evidence="5 6" id="KW-0472">Membrane</keyword>
<evidence type="ECO:0000256" key="4">
    <source>
        <dbReference type="ARBA" id="ARBA00022989"/>
    </source>
</evidence>
<organism evidence="7">
    <name type="scientific">Campylobacter jejuni</name>
    <dbReference type="NCBI Taxonomy" id="197"/>
    <lineage>
        <taxon>Bacteria</taxon>
        <taxon>Pseudomonadati</taxon>
        <taxon>Campylobacterota</taxon>
        <taxon>Epsilonproteobacteria</taxon>
        <taxon>Campylobacterales</taxon>
        <taxon>Campylobacteraceae</taxon>
        <taxon>Campylobacter</taxon>
    </lineage>
</organism>
<reference evidence="7" key="1">
    <citation type="submission" date="2019-10" db="EMBL/GenBank/DDBJ databases">
        <authorList>
            <consortium name="PulseNet: The National Subtyping Network for Foodborne Disease Surveillance"/>
            <person name="Tarr C.L."/>
            <person name="Trees E."/>
            <person name="Katz L.S."/>
            <person name="Carleton-Romer H.A."/>
            <person name="Stroika S."/>
            <person name="Kucerova Z."/>
            <person name="Roache K.F."/>
            <person name="Sabol A.L."/>
            <person name="Besser J."/>
            <person name="Gerner-Smidt P."/>
        </authorList>
    </citation>
    <scope>NUCLEOTIDE SEQUENCE</scope>
    <source>
        <strain evidence="7">PNUSAC012877</strain>
    </source>
</reference>
<evidence type="ECO:0000256" key="5">
    <source>
        <dbReference type="ARBA" id="ARBA00023136"/>
    </source>
</evidence>
<feature type="non-terminal residue" evidence="7">
    <location>
        <position position="1"/>
    </location>
</feature>
<keyword evidence="2" id="KW-1003">Cell membrane</keyword>
<dbReference type="PANTHER" id="PTHR43823:SF3">
    <property type="entry name" value="MULTIDRUG EXPORT PROTEIN MEPA"/>
    <property type="match status" value="1"/>
</dbReference>
<protein>
    <submittedName>
        <fullName evidence="7">MATE family efflux transporter</fullName>
    </submittedName>
</protein>
<keyword evidence="4 6" id="KW-1133">Transmembrane helix</keyword>
<evidence type="ECO:0000313" key="7">
    <source>
        <dbReference type="EMBL" id="EDJ6305237.1"/>
    </source>
</evidence>
<dbReference type="GO" id="GO:0015297">
    <property type="term" value="F:antiporter activity"/>
    <property type="evidence" value="ECO:0007669"/>
    <property type="project" value="InterPro"/>
</dbReference>
<comment type="caution">
    <text evidence="7">The sequence shown here is derived from an EMBL/GenBank/DDBJ whole genome shotgun (WGS) entry which is preliminary data.</text>
</comment>
<feature type="transmembrane region" description="Helical" evidence="6">
    <location>
        <begin position="66"/>
        <end position="86"/>
    </location>
</feature>
<gene>
    <name evidence="7" type="ORF">GFG17_08550</name>
</gene>